<gene>
    <name evidence="7" type="ORF">GOP47_0007886</name>
</gene>
<dbReference type="InterPro" id="IPR045843">
    <property type="entry name" value="IND-like"/>
</dbReference>
<dbReference type="SMART" id="SM00353">
    <property type="entry name" value="HLH"/>
    <property type="match status" value="1"/>
</dbReference>
<feature type="region of interest" description="Disordered" evidence="5">
    <location>
        <begin position="693"/>
        <end position="714"/>
    </location>
</feature>
<feature type="domain" description="BHLH" evidence="6">
    <location>
        <begin position="709"/>
        <end position="758"/>
    </location>
</feature>
<dbReference type="InterPro" id="IPR036638">
    <property type="entry name" value="HLH_DNA-bd_sf"/>
</dbReference>
<dbReference type="Pfam" id="PF00010">
    <property type="entry name" value="HLH"/>
    <property type="match status" value="1"/>
</dbReference>
<sequence>MVNITSSTKWSLPNSCAAAGAISSLHSSSSTTPSLSTTTSSSPSLLQNSSSATFSVPPSPPCLSSTISAKPGSVLGLKSCHLSLPPSIADLDLHTHSSRRFIEAIVSDPHPTINKPRSAGSFRLEYESFSKWSCKGKLELIDAFHEGKPISVMPMSSLLGHGRAGRFRCEEDPISDVVLSTTIDTSIVPSEYSNEGKSPISSAIHWATPTTLQAPLNLSINGDTLSDGKNPITTMPPSTVLTDFPAVFAREPRREVRSTNAELEGDLAAAEVDLLPMPGLVSLASPLYDSYLSVSPTDSRMTRISSSDYLSTANSSKTSSKIAPDYLGLPPETLQEENLKNPSCDLSNEVHDLGCPIRKGTSNSAEAHEIEVAASNSTIASSYPAIEDDNFAESHSLAGLWSAQDEMNCDSDSVLHGSEGLASILIDLSHKAGGSTSRNCNNDEYHNSIGSEFMMDDLAYLMMPGNGTFAQASVPRNGRPQKHIMNDLQIMDMPSRREYFLPAAHCSPEVVLNTMGRHVDARPAYPNFEFKEGGSSLVSGAGLLCKNSHEGSSILAPQIPLVPTARSSEASHVGNCRQNMSASSIPMDLPILPPCLMNIGKKRPFPSYEHQPHGLAPPASPSMFNPNLDIAHILATQPLSIQHEKQQENQAQERSYSSATQAFSAMLYKEHGGRVGQHRFNWAASSYMNNNSGGTIRIPPSKARRRHGTAMDPQSIAARTRREKFSDRIRILQSLVPNGERLDTVSMLGQTLEYVRFLQHQVWQLYHGMDPASNIKSEKWKDFLEPANEPAAPT</sequence>
<dbReference type="OrthoDB" id="2017571at2759"/>
<proteinExistence type="predicted"/>
<protein>
    <recommendedName>
        <fullName evidence="6">BHLH domain-containing protein</fullName>
    </recommendedName>
</protein>
<feature type="region of interest" description="Disordered" evidence="5">
    <location>
        <begin position="26"/>
        <end position="52"/>
    </location>
</feature>
<dbReference type="Proteomes" id="UP000886520">
    <property type="component" value="Chromosome 7"/>
</dbReference>
<evidence type="ECO:0000256" key="5">
    <source>
        <dbReference type="SAM" id="MobiDB-lite"/>
    </source>
</evidence>
<reference evidence="7" key="1">
    <citation type="submission" date="2021-01" db="EMBL/GenBank/DDBJ databases">
        <title>Adiantum capillus-veneris genome.</title>
        <authorList>
            <person name="Fang Y."/>
            <person name="Liao Q."/>
        </authorList>
    </citation>
    <scope>NUCLEOTIDE SEQUENCE</scope>
    <source>
        <strain evidence="7">H3</strain>
        <tissue evidence="7">Leaf</tissue>
    </source>
</reference>
<dbReference type="GO" id="GO:0005634">
    <property type="term" value="C:nucleus"/>
    <property type="evidence" value="ECO:0007669"/>
    <property type="project" value="UniProtKB-SubCell"/>
</dbReference>
<evidence type="ECO:0000256" key="2">
    <source>
        <dbReference type="ARBA" id="ARBA00023015"/>
    </source>
</evidence>
<keyword evidence="8" id="KW-1185">Reference proteome</keyword>
<dbReference type="SUPFAM" id="SSF47459">
    <property type="entry name" value="HLH, helix-loop-helix DNA-binding domain"/>
    <property type="match status" value="1"/>
</dbReference>
<organism evidence="7 8">
    <name type="scientific">Adiantum capillus-veneris</name>
    <name type="common">Maidenhair fern</name>
    <dbReference type="NCBI Taxonomy" id="13818"/>
    <lineage>
        <taxon>Eukaryota</taxon>
        <taxon>Viridiplantae</taxon>
        <taxon>Streptophyta</taxon>
        <taxon>Embryophyta</taxon>
        <taxon>Tracheophyta</taxon>
        <taxon>Polypodiopsida</taxon>
        <taxon>Polypodiidae</taxon>
        <taxon>Polypodiales</taxon>
        <taxon>Pteridineae</taxon>
        <taxon>Pteridaceae</taxon>
        <taxon>Vittarioideae</taxon>
        <taxon>Adiantum</taxon>
    </lineage>
</organism>
<evidence type="ECO:0000256" key="3">
    <source>
        <dbReference type="ARBA" id="ARBA00023163"/>
    </source>
</evidence>
<dbReference type="GO" id="GO:0046983">
    <property type="term" value="F:protein dimerization activity"/>
    <property type="evidence" value="ECO:0007669"/>
    <property type="project" value="InterPro"/>
</dbReference>
<dbReference type="PANTHER" id="PTHR45914">
    <property type="entry name" value="TRANSCRIPTION FACTOR HEC3-RELATED"/>
    <property type="match status" value="1"/>
</dbReference>
<evidence type="ECO:0000256" key="1">
    <source>
        <dbReference type="ARBA" id="ARBA00004123"/>
    </source>
</evidence>
<evidence type="ECO:0000313" key="7">
    <source>
        <dbReference type="EMBL" id="KAI5078062.1"/>
    </source>
</evidence>
<dbReference type="PANTHER" id="PTHR45914:SF12">
    <property type="entry name" value="TRANSCRIPTION FACTOR BHLH87"/>
    <property type="match status" value="1"/>
</dbReference>
<comment type="caution">
    <text evidence="7">The sequence shown here is derived from an EMBL/GenBank/DDBJ whole genome shotgun (WGS) entry which is preliminary data.</text>
</comment>
<evidence type="ECO:0000259" key="6">
    <source>
        <dbReference type="PROSITE" id="PS50888"/>
    </source>
</evidence>
<dbReference type="Gene3D" id="4.10.280.10">
    <property type="entry name" value="Helix-loop-helix DNA-binding domain"/>
    <property type="match status" value="1"/>
</dbReference>
<keyword evidence="4" id="KW-0539">Nucleus</keyword>
<feature type="compositionally biased region" description="Low complexity" evidence="5">
    <location>
        <begin position="26"/>
        <end position="51"/>
    </location>
</feature>
<name>A0A9D4V2G2_ADICA</name>
<evidence type="ECO:0000256" key="4">
    <source>
        <dbReference type="ARBA" id="ARBA00023242"/>
    </source>
</evidence>
<dbReference type="GO" id="GO:0003700">
    <property type="term" value="F:DNA-binding transcription factor activity"/>
    <property type="evidence" value="ECO:0007669"/>
    <property type="project" value="InterPro"/>
</dbReference>
<dbReference type="EMBL" id="JABFUD020000007">
    <property type="protein sequence ID" value="KAI5078062.1"/>
    <property type="molecule type" value="Genomic_DNA"/>
</dbReference>
<dbReference type="InterPro" id="IPR011598">
    <property type="entry name" value="bHLH_dom"/>
</dbReference>
<dbReference type="AlphaFoldDB" id="A0A9D4V2G2"/>
<accession>A0A9D4V2G2</accession>
<keyword evidence="2" id="KW-0805">Transcription regulation</keyword>
<comment type="subcellular location">
    <subcellularLocation>
        <location evidence="1">Nucleus</location>
    </subcellularLocation>
</comment>
<evidence type="ECO:0000313" key="8">
    <source>
        <dbReference type="Proteomes" id="UP000886520"/>
    </source>
</evidence>
<dbReference type="PROSITE" id="PS50888">
    <property type="entry name" value="BHLH"/>
    <property type="match status" value="1"/>
</dbReference>
<keyword evidence="3" id="KW-0804">Transcription</keyword>